<dbReference type="STRING" id="574096.HA38_03245"/>
<keyword evidence="4" id="KW-0418">Kinase</keyword>
<organism evidence="9 10">
    <name type="scientific">Pantoea allii</name>
    <dbReference type="NCBI Taxonomy" id="574096"/>
    <lineage>
        <taxon>Bacteria</taxon>
        <taxon>Pseudomonadati</taxon>
        <taxon>Pseudomonadota</taxon>
        <taxon>Gammaproteobacteria</taxon>
        <taxon>Enterobacterales</taxon>
        <taxon>Erwiniaceae</taxon>
        <taxon>Pantoea</taxon>
    </lineage>
</organism>
<dbReference type="InterPro" id="IPR010737">
    <property type="entry name" value="4-carb_acid_sugar_kinase_N"/>
</dbReference>
<dbReference type="GO" id="GO:0005524">
    <property type="term" value="F:ATP binding"/>
    <property type="evidence" value="ECO:0007669"/>
    <property type="project" value="UniProtKB-KW"/>
</dbReference>
<evidence type="ECO:0000256" key="4">
    <source>
        <dbReference type="ARBA" id="ARBA00022777"/>
    </source>
</evidence>
<dbReference type="AlphaFoldDB" id="A0A2V2BJQ9"/>
<evidence type="ECO:0000313" key="9">
    <source>
        <dbReference type="EMBL" id="PWK95655.1"/>
    </source>
</evidence>
<dbReference type="NCBIfam" id="NF047819">
    <property type="entry name" value="ThrnKinDtnkGamma"/>
    <property type="match status" value="1"/>
</dbReference>
<dbReference type="Pfam" id="PF17042">
    <property type="entry name" value="NBD_C"/>
    <property type="match status" value="1"/>
</dbReference>
<comment type="caution">
    <text evidence="9">The sequence shown here is derived from an EMBL/GenBank/DDBJ whole genome shotgun (WGS) entry which is preliminary data.</text>
</comment>
<dbReference type="Gene3D" id="3.40.980.20">
    <property type="entry name" value="Four-carbon acid sugar kinase, nucleotide binding domain"/>
    <property type="match status" value="1"/>
</dbReference>
<keyword evidence="5" id="KW-0067">ATP-binding</keyword>
<dbReference type="Gene3D" id="3.40.50.10840">
    <property type="entry name" value="Putative sugar-binding, N-terminal domain"/>
    <property type="match status" value="1"/>
</dbReference>
<feature type="domain" description="Four-carbon acid sugar kinase N-terminal" evidence="7">
    <location>
        <begin position="12"/>
        <end position="227"/>
    </location>
</feature>
<comment type="similarity">
    <text evidence="1">Belongs to the four-carbon acid sugar kinase family.</text>
</comment>
<gene>
    <name evidence="9" type="ORF">C7431_10755</name>
</gene>
<evidence type="ECO:0000256" key="1">
    <source>
        <dbReference type="ARBA" id="ARBA00005715"/>
    </source>
</evidence>
<evidence type="ECO:0000259" key="7">
    <source>
        <dbReference type="Pfam" id="PF07005"/>
    </source>
</evidence>
<evidence type="ECO:0000259" key="8">
    <source>
        <dbReference type="Pfam" id="PF17042"/>
    </source>
</evidence>
<feature type="domain" description="Four-carbon acid sugar kinase nucleotide binding" evidence="8">
    <location>
        <begin position="243"/>
        <end position="406"/>
    </location>
</feature>
<evidence type="ECO:0000256" key="6">
    <source>
        <dbReference type="ARBA" id="ARBA00023277"/>
    </source>
</evidence>
<sequence length="419" mass="44782">MTVQAGNQKKCIVLADDFTGANDAGVSLAEAGMVVDVIFQKPYLSKAQAIVLNSDSRAYSASDAAQQVTNHMTALLADQPGMTVEWFIKKIDSTMRGNPGAETEAVLQATGIDLAVIAPAFPAAGRTTQNGECLVSGKLLTATEFASDPKTPIVSADISDIVQKQSGISCINVRCSDLARHAQEVREGMTALIVDAKTDAELDHIVEICASLRPKPLLVGSAGLCDAFARYFTSAKKYPGLFAVVGSMSEVAQRQLALAAEHPRVEHVYIDTAELLEKGSDRFREAITCILRHGSHCLVHTCCDSGDRQHIQRLCEQRGITRKQLGEKISFLLGELVHSVMRITPPKALYLSGGDVATATATALGATGFRIRGRAAGCVPYGHLLGCDWNQTVFTKAGAFGDETTLLKILSFVEEKTGD</sequence>
<dbReference type="Pfam" id="PF07005">
    <property type="entry name" value="SBD_N"/>
    <property type="match status" value="1"/>
</dbReference>
<evidence type="ECO:0000256" key="5">
    <source>
        <dbReference type="ARBA" id="ARBA00022840"/>
    </source>
</evidence>
<dbReference type="EMBL" id="QGHF01000007">
    <property type="protein sequence ID" value="PWK95655.1"/>
    <property type="molecule type" value="Genomic_DNA"/>
</dbReference>
<keyword evidence="2" id="KW-0808">Transferase</keyword>
<evidence type="ECO:0000256" key="2">
    <source>
        <dbReference type="ARBA" id="ARBA00022679"/>
    </source>
</evidence>
<proteinExistence type="inferred from homology"/>
<name>A0A2V2BJQ9_9GAMM</name>
<protein>
    <submittedName>
        <fullName evidence="9">Uncharacterized protein YgbK (DUF1537 family)</fullName>
    </submittedName>
</protein>
<evidence type="ECO:0000256" key="3">
    <source>
        <dbReference type="ARBA" id="ARBA00022741"/>
    </source>
</evidence>
<evidence type="ECO:0000313" key="10">
    <source>
        <dbReference type="Proteomes" id="UP000245981"/>
    </source>
</evidence>
<dbReference type="InterPro" id="IPR037051">
    <property type="entry name" value="4-carb_acid_sugar_kinase_N_sf"/>
</dbReference>
<keyword evidence="3" id="KW-0547">Nucleotide-binding</keyword>
<dbReference type="GO" id="GO:0016301">
    <property type="term" value="F:kinase activity"/>
    <property type="evidence" value="ECO:0007669"/>
    <property type="project" value="UniProtKB-KW"/>
</dbReference>
<dbReference type="InterPro" id="IPR031475">
    <property type="entry name" value="NBD_C"/>
</dbReference>
<reference evidence="9 10" key="1">
    <citation type="submission" date="2018-05" db="EMBL/GenBank/DDBJ databases">
        <title>Genomic Encyclopedia of Type Strains, Phase IV (KMG-V): Genome sequencing to study the core and pangenomes of soil and plant-associated prokaryotes.</title>
        <authorList>
            <person name="Whitman W."/>
        </authorList>
    </citation>
    <scope>NUCLEOTIDE SEQUENCE [LARGE SCALE GENOMIC DNA]</scope>
    <source>
        <strain evidence="9 10">PNA 200-10</strain>
    </source>
</reference>
<keyword evidence="6" id="KW-0119">Carbohydrate metabolism</keyword>
<dbReference type="OrthoDB" id="191465at2"/>
<dbReference type="SUPFAM" id="SSF142764">
    <property type="entry name" value="YgbK-like"/>
    <property type="match status" value="1"/>
</dbReference>
<accession>A0A2V2BJQ9</accession>
<dbReference type="Proteomes" id="UP000245981">
    <property type="component" value="Unassembled WGS sequence"/>
</dbReference>
<dbReference type="InterPro" id="IPR042213">
    <property type="entry name" value="NBD_C_sf"/>
</dbReference>